<keyword evidence="3 5" id="KW-0238">DNA-binding</keyword>
<dbReference type="Pfam" id="PF00589">
    <property type="entry name" value="Phage_integrase"/>
    <property type="match status" value="1"/>
</dbReference>
<dbReference type="Gene3D" id="1.10.443.10">
    <property type="entry name" value="Intergrase catalytic core"/>
    <property type="match status" value="1"/>
</dbReference>
<evidence type="ECO:0000256" key="5">
    <source>
        <dbReference type="PROSITE-ProRule" id="PRU01248"/>
    </source>
</evidence>
<evidence type="ECO:0000259" key="7">
    <source>
        <dbReference type="PROSITE" id="PS51898"/>
    </source>
</evidence>
<dbReference type="GO" id="GO:0015074">
    <property type="term" value="P:DNA integration"/>
    <property type="evidence" value="ECO:0007669"/>
    <property type="project" value="UniProtKB-KW"/>
</dbReference>
<sequence length="515" mass="57646">MGKKEIHRSFGQVDYREAVKLARLESLKADALFAEADKRLFPASVQHGVASTDERLQKIARDYFRQLERSAAPVPFSEDERSDRLRQNEEDAANVSTSLNDAGLQKIALRVGREAGLDVSTSSRDSTRLVEAVQRALIEHHLRDADRAALRPEGTYDPLFKGADKSADQARPSLSFKEAVRQFKSAPERASVSPKTRAAYEFRYHVLTELIGGDRDVAEITRAELREVRDLLGKMPPNCTKRYPHLSLKRAILHSDKEGVAPMSAKSVQLYLDALNALFRWLTAEEMVARNPAVALRGKPAPEEASRRPFTTSELNQLFAHPHFAKRNTSGGWMYWLPRLALLTGARFAELLALEAKDVATVEGVPVLFIEPNAGRKLKTKGSRRFVPLHQTLLEMGVLNLVKDRKGTELLFPDAAGPKDMLTARNKEMGRRIRSVFPDKSLVFHSFRHTFKDAAQKARIPREFTAMLGGWDLPGGRAAMDGYGRDPLVKLLQEEINKIEYAGVDLRSGESEKSS</sequence>
<dbReference type="PANTHER" id="PTHR30349:SF41">
    <property type="entry name" value="INTEGRASE_RECOMBINASE PROTEIN MJ0367-RELATED"/>
    <property type="match status" value="1"/>
</dbReference>
<dbReference type="InterPro" id="IPR050090">
    <property type="entry name" value="Tyrosine_recombinase_XerCD"/>
</dbReference>
<dbReference type="Gene3D" id="1.10.150.130">
    <property type="match status" value="1"/>
</dbReference>
<feature type="compositionally biased region" description="Basic and acidic residues" evidence="6">
    <location>
        <begin position="78"/>
        <end position="89"/>
    </location>
</feature>
<dbReference type="CDD" id="cd01184">
    <property type="entry name" value="INT_C_like_1"/>
    <property type="match status" value="1"/>
</dbReference>
<dbReference type="InterPro" id="IPR011010">
    <property type="entry name" value="DNA_brk_join_enz"/>
</dbReference>
<keyword evidence="2" id="KW-0229">DNA integration</keyword>
<dbReference type="PROSITE" id="PS51900">
    <property type="entry name" value="CB"/>
    <property type="match status" value="1"/>
</dbReference>
<protein>
    <submittedName>
        <fullName evidence="9">Integrase</fullName>
    </submittedName>
</protein>
<dbReference type="AlphaFoldDB" id="A0A7W6NBF6"/>
<evidence type="ECO:0000256" key="2">
    <source>
        <dbReference type="ARBA" id="ARBA00022908"/>
    </source>
</evidence>
<organism evidence="9 10">
    <name type="scientific">Devosia subaequoris</name>
    <dbReference type="NCBI Taxonomy" id="395930"/>
    <lineage>
        <taxon>Bacteria</taxon>
        <taxon>Pseudomonadati</taxon>
        <taxon>Pseudomonadota</taxon>
        <taxon>Alphaproteobacteria</taxon>
        <taxon>Hyphomicrobiales</taxon>
        <taxon>Devosiaceae</taxon>
        <taxon>Devosia</taxon>
    </lineage>
</organism>
<reference evidence="9 10" key="1">
    <citation type="submission" date="2020-08" db="EMBL/GenBank/DDBJ databases">
        <title>Genomic Encyclopedia of Type Strains, Phase IV (KMG-IV): sequencing the most valuable type-strain genomes for metagenomic binning, comparative biology and taxonomic classification.</title>
        <authorList>
            <person name="Goeker M."/>
        </authorList>
    </citation>
    <scope>NUCLEOTIDE SEQUENCE [LARGE SCALE GENOMIC DNA]</scope>
    <source>
        <strain evidence="9 10">DSM 23447</strain>
    </source>
</reference>
<dbReference type="PROSITE" id="PS51898">
    <property type="entry name" value="TYR_RECOMBINASE"/>
    <property type="match status" value="1"/>
</dbReference>
<name>A0A7W6NBF6_9HYPH</name>
<evidence type="ECO:0000256" key="4">
    <source>
        <dbReference type="ARBA" id="ARBA00023172"/>
    </source>
</evidence>
<comment type="similarity">
    <text evidence="1">Belongs to the 'phage' integrase family.</text>
</comment>
<keyword evidence="4" id="KW-0233">DNA recombination</keyword>
<evidence type="ECO:0000313" key="10">
    <source>
        <dbReference type="Proteomes" id="UP000547011"/>
    </source>
</evidence>
<dbReference type="GO" id="GO:0003677">
    <property type="term" value="F:DNA binding"/>
    <property type="evidence" value="ECO:0007669"/>
    <property type="project" value="UniProtKB-UniRule"/>
</dbReference>
<evidence type="ECO:0000256" key="3">
    <source>
        <dbReference type="ARBA" id="ARBA00023125"/>
    </source>
</evidence>
<evidence type="ECO:0000259" key="8">
    <source>
        <dbReference type="PROSITE" id="PS51900"/>
    </source>
</evidence>
<dbReference type="GO" id="GO:0006310">
    <property type="term" value="P:DNA recombination"/>
    <property type="evidence" value="ECO:0007669"/>
    <property type="project" value="UniProtKB-KW"/>
</dbReference>
<dbReference type="InterPro" id="IPR013762">
    <property type="entry name" value="Integrase-like_cat_sf"/>
</dbReference>
<dbReference type="SUPFAM" id="SSF56349">
    <property type="entry name" value="DNA breaking-rejoining enzymes"/>
    <property type="match status" value="1"/>
</dbReference>
<dbReference type="InterPro" id="IPR044068">
    <property type="entry name" value="CB"/>
</dbReference>
<dbReference type="Proteomes" id="UP000547011">
    <property type="component" value="Unassembled WGS sequence"/>
</dbReference>
<dbReference type="EMBL" id="JACIEW010000004">
    <property type="protein sequence ID" value="MBB4052509.1"/>
    <property type="molecule type" value="Genomic_DNA"/>
</dbReference>
<feature type="domain" description="Core-binding (CB)" evidence="8">
    <location>
        <begin position="174"/>
        <end position="283"/>
    </location>
</feature>
<feature type="domain" description="Tyr recombinase" evidence="7">
    <location>
        <begin position="305"/>
        <end position="497"/>
    </location>
</feature>
<keyword evidence="10" id="KW-1185">Reference proteome</keyword>
<dbReference type="PANTHER" id="PTHR30349">
    <property type="entry name" value="PHAGE INTEGRASE-RELATED"/>
    <property type="match status" value="1"/>
</dbReference>
<dbReference type="InterPro" id="IPR010998">
    <property type="entry name" value="Integrase_recombinase_N"/>
</dbReference>
<comment type="caution">
    <text evidence="9">The sequence shown here is derived from an EMBL/GenBank/DDBJ whole genome shotgun (WGS) entry which is preliminary data.</text>
</comment>
<gene>
    <name evidence="9" type="ORF">GGR20_002152</name>
</gene>
<feature type="region of interest" description="Disordered" evidence="6">
    <location>
        <begin position="74"/>
        <end position="94"/>
    </location>
</feature>
<evidence type="ECO:0000256" key="6">
    <source>
        <dbReference type="SAM" id="MobiDB-lite"/>
    </source>
</evidence>
<evidence type="ECO:0000256" key="1">
    <source>
        <dbReference type="ARBA" id="ARBA00008857"/>
    </source>
</evidence>
<dbReference type="InterPro" id="IPR002104">
    <property type="entry name" value="Integrase_catalytic"/>
</dbReference>
<proteinExistence type="inferred from homology"/>
<accession>A0A7W6NBF6</accession>
<evidence type="ECO:0000313" key="9">
    <source>
        <dbReference type="EMBL" id="MBB4052509.1"/>
    </source>
</evidence>